<comment type="caution">
    <text evidence="11">The sequence shown here is derived from an EMBL/GenBank/DDBJ whole genome shotgun (WGS) entry which is preliminary data.</text>
</comment>
<proteinExistence type="predicted"/>
<feature type="transmembrane region" description="Helical" evidence="9">
    <location>
        <begin position="182"/>
        <end position="201"/>
    </location>
</feature>
<evidence type="ECO:0000256" key="3">
    <source>
        <dbReference type="ARBA" id="ARBA00022475"/>
    </source>
</evidence>
<evidence type="ECO:0000256" key="7">
    <source>
        <dbReference type="ARBA" id="ARBA00023136"/>
    </source>
</evidence>
<evidence type="ECO:0000256" key="8">
    <source>
        <dbReference type="PIRNR" id="PIRNR006351"/>
    </source>
</evidence>
<organism evidence="11 12">
    <name type="scientific">Buttiauxella izardii</name>
    <dbReference type="NCBI Taxonomy" id="82991"/>
    <lineage>
        <taxon>Bacteria</taxon>
        <taxon>Pseudomonadati</taxon>
        <taxon>Pseudomonadota</taxon>
        <taxon>Gammaproteobacteria</taxon>
        <taxon>Enterobacterales</taxon>
        <taxon>Enterobacteriaceae</taxon>
        <taxon>Buttiauxella</taxon>
    </lineage>
</organism>
<dbReference type="GO" id="GO:0008982">
    <property type="term" value="F:protein-N(PI)-phosphohistidine-sugar phosphotransferase activity"/>
    <property type="evidence" value="ECO:0007669"/>
    <property type="project" value="UniProtKB-UniRule"/>
</dbReference>
<keyword evidence="12" id="KW-1185">Reference proteome</keyword>
<dbReference type="NCBIfam" id="TIGR00410">
    <property type="entry name" value="lacE"/>
    <property type="match status" value="1"/>
</dbReference>
<evidence type="ECO:0000256" key="2">
    <source>
        <dbReference type="ARBA" id="ARBA00022448"/>
    </source>
</evidence>
<evidence type="ECO:0000256" key="6">
    <source>
        <dbReference type="ARBA" id="ARBA00022989"/>
    </source>
</evidence>
<dbReference type="PROSITE" id="PS51105">
    <property type="entry name" value="PTS_EIIC_TYPE_3"/>
    <property type="match status" value="1"/>
</dbReference>
<evidence type="ECO:0000256" key="9">
    <source>
        <dbReference type="SAM" id="Phobius"/>
    </source>
</evidence>
<dbReference type="InterPro" id="IPR051088">
    <property type="entry name" value="PTS_Sugar-EIIC/EIIB"/>
</dbReference>
<feature type="transmembrane region" description="Helical" evidence="9">
    <location>
        <begin position="349"/>
        <end position="376"/>
    </location>
</feature>
<dbReference type="EMBL" id="QZWH01000053">
    <property type="protein sequence ID" value="RJT18808.1"/>
    <property type="molecule type" value="Genomic_DNA"/>
</dbReference>
<dbReference type="InterPro" id="IPR004501">
    <property type="entry name" value="PTS_EIIC_3"/>
</dbReference>
<feature type="transmembrane region" description="Helical" evidence="9">
    <location>
        <begin position="388"/>
        <end position="418"/>
    </location>
</feature>
<name>A0A3A5JST5_9ENTR</name>
<protein>
    <recommendedName>
        <fullName evidence="8">Permease IIC component</fullName>
    </recommendedName>
</protein>
<dbReference type="GO" id="GO:0005886">
    <property type="term" value="C:plasma membrane"/>
    <property type="evidence" value="ECO:0007669"/>
    <property type="project" value="UniProtKB-SubCell"/>
</dbReference>
<evidence type="ECO:0000256" key="1">
    <source>
        <dbReference type="ARBA" id="ARBA00004651"/>
    </source>
</evidence>
<gene>
    <name evidence="11" type="ORF">D6029_19615</name>
</gene>
<keyword evidence="6 9" id="KW-1133">Transmembrane helix</keyword>
<dbReference type="Proteomes" id="UP000276295">
    <property type="component" value="Unassembled WGS sequence"/>
</dbReference>
<feature type="transmembrane region" description="Helical" evidence="9">
    <location>
        <begin position="78"/>
        <end position="99"/>
    </location>
</feature>
<dbReference type="GO" id="GO:0009401">
    <property type="term" value="P:phosphoenolpyruvate-dependent sugar phosphotransferase system"/>
    <property type="evidence" value="ECO:0007669"/>
    <property type="project" value="InterPro"/>
</dbReference>
<keyword evidence="7 8" id="KW-0472">Membrane</keyword>
<feature type="transmembrane region" description="Helical" evidence="9">
    <location>
        <begin position="241"/>
        <end position="265"/>
    </location>
</feature>
<dbReference type="InterPro" id="IPR003352">
    <property type="entry name" value="PTS_EIIC"/>
</dbReference>
<dbReference type="InterPro" id="IPR004796">
    <property type="entry name" value="PTS_IIC_cello"/>
</dbReference>
<evidence type="ECO:0000256" key="4">
    <source>
        <dbReference type="ARBA" id="ARBA00022597"/>
    </source>
</evidence>
<keyword evidence="4 8" id="KW-0762">Sugar transport</keyword>
<evidence type="ECO:0000313" key="11">
    <source>
        <dbReference type="EMBL" id="RJT18808.1"/>
    </source>
</evidence>
<feature type="transmembrane region" description="Helical" evidence="9">
    <location>
        <begin position="138"/>
        <end position="162"/>
    </location>
</feature>
<dbReference type="PANTHER" id="PTHR33989:SF11">
    <property type="entry name" value="LICHENAN PERMEASE IIC COMPONENT"/>
    <property type="match status" value="1"/>
</dbReference>
<feature type="transmembrane region" description="Helical" evidence="9">
    <location>
        <begin position="105"/>
        <end position="126"/>
    </location>
</feature>
<dbReference type="PIRSF" id="PIRSF006351">
    <property type="entry name" value="PTS_EIIC-Cellobiose"/>
    <property type="match status" value="1"/>
</dbReference>
<feature type="transmembrane region" description="Helical" evidence="9">
    <location>
        <begin position="293"/>
        <end position="312"/>
    </location>
</feature>
<accession>A0A3A5JST5</accession>
<comment type="function">
    <text evidence="8">The phosphoenolpyruvate-dependent sugar phosphotransferase system (PTS), a major carbohydrate active -transport system, catalyzes the phosphorylation of incoming sugar substrates concomitant with their translocation across the cell membrane.</text>
</comment>
<evidence type="ECO:0000256" key="5">
    <source>
        <dbReference type="ARBA" id="ARBA00022692"/>
    </source>
</evidence>
<feature type="domain" description="PTS EIIC type-3" evidence="10">
    <location>
        <begin position="12"/>
        <end position="418"/>
    </location>
</feature>
<reference evidence="11 12" key="1">
    <citation type="submission" date="2018-09" db="EMBL/GenBank/DDBJ databases">
        <title>Draft genome sequence of Buttiauxella izardii CCUG 35510T.</title>
        <authorList>
            <person name="Salva-Serra F."/>
            <person name="Marathe N."/>
            <person name="Moore E."/>
            <person name="Stadler-Svensson L."/>
            <person name="Engstrom-Jakobsson H."/>
        </authorList>
    </citation>
    <scope>NUCLEOTIDE SEQUENCE [LARGE SCALE GENOMIC DNA]</scope>
    <source>
        <strain evidence="11 12">CCUG 35510</strain>
    </source>
</reference>
<evidence type="ECO:0000259" key="10">
    <source>
        <dbReference type="PROSITE" id="PS51105"/>
    </source>
</evidence>
<keyword evidence="2 8" id="KW-0813">Transport</keyword>
<dbReference type="Pfam" id="PF02378">
    <property type="entry name" value="PTS_EIIC"/>
    <property type="match status" value="1"/>
</dbReference>
<feature type="transmembrane region" description="Helical" evidence="9">
    <location>
        <begin position="36"/>
        <end position="57"/>
    </location>
</feature>
<keyword evidence="3 8" id="KW-1003">Cell membrane</keyword>
<comment type="subcellular location">
    <subcellularLocation>
        <location evidence="1">Cell membrane</location>
        <topology evidence="1">Multi-pass membrane protein</topology>
    </subcellularLocation>
</comment>
<evidence type="ECO:0000313" key="12">
    <source>
        <dbReference type="Proteomes" id="UP000276295"/>
    </source>
</evidence>
<dbReference type="PANTHER" id="PTHR33989">
    <property type="match status" value="1"/>
</dbReference>
<keyword evidence="5 9" id="KW-0812">Transmembrane</keyword>
<dbReference type="AlphaFoldDB" id="A0A3A5JST5"/>
<sequence length="454" mass="51091">MSHNMNNFTAFMERKILPLAMKIEGNDYLSAIKDGFIRIMPFLIIGSFFLLIANLPIPGYNEFIVHHFGEKFIGQLNYVLDATYSVMALLVVVSTSISLAKRWQLNEISCVLISLVSFLIVTPYKLPQDNGAVISDVIPTFALGAQGLFLSLIITLTAVRLYRLFNHPRLMISMPSSVPPAVANSFSSLIPSFLIVLIFWLTRLLFEITPFGTAQEMIFKVLQAPMMQLGNTLPSQMVAEFFVSFFWFFGLHGDSIVTAIMGPIWRSLTLENMQAMKQGLPPVNIITQQFRDVFLICGGTGFTLAMLLVMLFRAKSKRMREIAKLASPAAIFNINEPIIFGVPIALNPLLFIPFIIVPVVLCVITYSAMAFGWLPLTSGLEIPWTTPIFISGFLICGWKGMLFQAINLAVAMTIYYPFVMTLDKQYLRDENEQEENNVNQDEVILEYKEGLRNE</sequence>
<dbReference type="GO" id="GO:1901264">
    <property type="term" value="P:carbohydrate derivative transport"/>
    <property type="evidence" value="ECO:0007669"/>
    <property type="project" value="TreeGrafter"/>
</dbReference>